<evidence type="ECO:0000259" key="8">
    <source>
        <dbReference type="Pfam" id="PF06886"/>
    </source>
</evidence>
<reference evidence="9 10" key="1">
    <citation type="submission" date="2024-03" db="EMBL/GenBank/DDBJ databases">
        <authorList>
            <person name="Martinez-Hernandez J."/>
        </authorList>
    </citation>
    <scope>NUCLEOTIDE SEQUENCE [LARGE SCALE GENOMIC DNA]</scope>
</reference>
<dbReference type="GO" id="GO:0005819">
    <property type="term" value="C:spindle"/>
    <property type="evidence" value="ECO:0007669"/>
    <property type="project" value="InterPro"/>
</dbReference>
<dbReference type="PANTHER" id="PTHR14326:SF58">
    <property type="entry name" value="TPX2 (TARGETING PROTEIN FOR XKLP2) PROTEIN FAMILY"/>
    <property type="match status" value="1"/>
</dbReference>
<keyword evidence="6" id="KW-0175">Coiled coil</keyword>
<feature type="domain" description="TPX2 C-terminal" evidence="8">
    <location>
        <begin position="381"/>
        <end position="455"/>
    </location>
</feature>
<comment type="caution">
    <text evidence="9">The sequence shown here is derived from an EMBL/GenBank/DDBJ whole genome shotgun (WGS) entry which is preliminary data.</text>
</comment>
<dbReference type="GO" id="GO:0005880">
    <property type="term" value="C:nuclear microtubule"/>
    <property type="evidence" value="ECO:0007669"/>
    <property type="project" value="TreeGrafter"/>
</dbReference>
<protein>
    <recommendedName>
        <fullName evidence="8">TPX2 C-terminal domain-containing protein</fullName>
    </recommendedName>
</protein>
<feature type="compositionally biased region" description="Basic and acidic residues" evidence="7">
    <location>
        <begin position="12"/>
        <end position="21"/>
    </location>
</feature>
<evidence type="ECO:0000256" key="4">
    <source>
        <dbReference type="ARBA" id="ARBA00022701"/>
    </source>
</evidence>
<dbReference type="Pfam" id="PF06886">
    <property type="entry name" value="TPX2"/>
    <property type="match status" value="1"/>
</dbReference>
<evidence type="ECO:0000256" key="5">
    <source>
        <dbReference type="ARBA" id="ARBA00023212"/>
    </source>
</evidence>
<keyword evidence="3" id="KW-0963">Cytoplasm</keyword>
<sequence>MATKNTVTTLTPKKDRSKNQESSKLVENSNPNVSHQSPLHKTLSKSSSVSPISKSSSPSTISKPQKKPSASKNPNYPRNKIRERKFLVVAKKNNPKKIPEDEDSAVAAEGSTVLFCKCKEKKNKCLCVAYENLRKSQEEFFKNCGNNEDNETKTVVEDENIEMGTINNTKKRDRLIEDSKEGVLESGCGKVMNLVKAFEKMQMSFPKEKEVEESNSNKKVVMKWPLQQGLEFCKEKEVDENECCSSFLPSDYVMTSENLGLDQPSSLSSSWDSSRRSSSRRISTGSGRSRRNSLESSSSTLGGRRWKKKQMRITSQKPFKLRTEQRGKLKEEEFVKKIQDKMTEEERQRIPIAQGLPLTTDEPECLLKPPVKEITIPIDLTLHSDVRAMDRAEFDHQVAEKLSLIEQYKLERERQKKLEEEEEVKRLRKELIPKAQPMPFFDRPFIPRRSVKNPTIPQEPKFRIPQNKKIKSSLSSWNDMMSPYSSCNLDN</sequence>
<evidence type="ECO:0000256" key="2">
    <source>
        <dbReference type="ARBA" id="ARBA00005885"/>
    </source>
</evidence>
<feature type="region of interest" description="Disordered" evidence="7">
    <location>
        <begin position="262"/>
        <end position="316"/>
    </location>
</feature>
<dbReference type="GO" id="GO:0030295">
    <property type="term" value="F:protein kinase activator activity"/>
    <property type="evidence" value="ECO:0007669"/>
    <property type="project" value="TreeGrafter"/>
</dbReference>
<comment type="subcellular location">
    <subcellularLocation>
        <location evidence="1">Cytoplasm</location>
        <location evidence="1">Cytoskeleton</location>
    </subcellularLocation>
</comment>
<keyword evidence="10" id="KW-1185">Reference proteome</keyword>
<dbReference type="GO" id="GO:0090307">
    <property type="term" value="P:mitotic spindle assembly"/>
    <property type="evidence" value="ECO:0007669"/>
    <property type="project" value="TreeGrafter"/>
</dbReference>
<comment type="similarity">
    <text evidence="2">Belongs to the TPX2 family.</text>
</comment>
<feature type="compositionally biased region" description="Polar residues" evidence="7">
    <location>
        <begin position="1"/>
        <end position="11"/>
    </location>
</feature>
<evidence type="ECO:0000256" key="3">
    <source>
        <dbReference type="ARBA" id="ARBA00022490"/>
    </source>
</evidence>
<feature type="coiled-coil region" evidence="6">
    <location>
        <begin position="401"/>
        <end position="430"/>
    </location>
</feature>
<evidence type="ECO:0000256" key="1">
    <source>
        <dbReference type="ARBA" id="ARBA00004245"/>
    </source>
</evidence>
<name>A0AAV1X0B2_LUPLU</name>
<gene>
    <name evidence="9" type="ORF">LLUT_LOCUS15791</name>
</gene>
<dbReference type="EMBL" id="CAXHTB010000011">
    <property type="protein sequence ID" value="CAL0314731.1"/>
    <property type="molecule type" value="Genomic_DNA"/>
</dbReference>
<accession>A0AAV1X0B2</accession>
<keyword evidence="5" id="KW-0206">Cytoskeleton</keyword>
<dbReference type="GO" id="GO:0008017">
    <property type="term" value="F:microtubule binding"/>
    <property type="evidence" value="ECO:0007669"/>
    <property type="project" value="TreeGrafter"/>
</dbReference>
<evidence type="ECO:0000256" key="7">
    <source>
        <dbReference type="SAM" id="MobiDB-lite"/>
    </source>
</evidence>
<organism evidence="9 10">
    <name type="scientific">Lupinus luteus</name>
    <name type="common">European yellow lupine</name>
    <dbReference type="NCBI Taxonomy" id="3873"/>
    <lineage>
        <taxon>Eukaryota</taxon>
        <taxon>Viridiplantae</taxon>
        <taxon>Streptophyta</taxon>
        <taxon>Embryophyta</taxon>
        <taxon>Tracheophyta</taxon>
        <taxon>Spermatophyta</taxon>
        <taxon>Magnoliopsida</taxon>
        <taxon>eudicotyledons</taxon>
        <taxon>Gunneridae</taxon>
        <taxon>Pentapetalae</taxon>
        <taxon>rosids</taxon>
        <taxon>fabids</taxon>
        <taxon>Fabales</taxon>
        <taxon>Fabaceae</taxon>
        <taxon>Papilionoideae</taxon>
        <taxon>50 kb inversion clade</taxon>
        <taxon>genistoids sensu lato</taxon>
        <taxon>core genistoids</taxon>
        <taxon>Genisteae</taxon>
        <taxon>Lupinus</taxon>
    </lineage>
</organism>
<dbReference type="AlphaFoldDB" id="A0AAV1X0B2"/>
<dbReference type="GO" id="GO:0060236">
    <property type="term" value="P:regulation of mitotic spindle organization"/>
    <property type="evidence" value="ECO:0007669"/>
    <property type="project" value="InterPro"/>
</dbReference>
<keyword evidence="4" id="KW-0493">Microtubule</keyword>
<evidence type="ECO:0000313" key="10">
    <source>
        <dbReference type="Proteomes" id="UP001497480"/>
    </source>
</evidence>
<evidence type="ECO:0000256" key="6">
    <source>
        <dbReference type="SAM" id="Coils"/>
    </source>
</evidence>
<proteinExistence type="inferred from homology"/>
<feature type="compositionally biased region" description="Low complexity" evidence="7">
    <location>
        <begin position="294"/>
        <end position="303"/>
    </location>
</feature>
<feature type="compositionally biased region" description="Low complexity" evidence="7">
    <location>
        <begin position="44"/>
        <end position="63"/>
    </location>
</feature>
<dbReference type="PANTHER" id="PTHR14326">
    <property type="entry name" value="TARGETING PROTEIN FOR XKLP2"/>
    <property type="match status" value="1"/>
</dbReference>
<dbReference type="InterPro" id="IPR027329">
    <property type="entry name" value="TPX2_C"/>
</dbReference>
<feature type="region of interest" description="Disordered" evidence="7">
    <location>
        <begin position="1"/>
        <end position="84"/>
    </location>
</feature>
<feature type="compositionally biased region" description="Polar residues" evidence="7">
    <location>
        <begin position="22"/>
        <end position="39"/>
    </location>
</feature>
<evidence type="ECO:0000313" key="9">
    <source>
        <dbReference type="EMBL" id="CAL0314731.1"/>
    </source>
</evidence>
<dbReference type="Proteomes" id="UP001497480">
    <property type="component" value="Unassembled WGS sequence"/>
</dbReference>
<dbReference type="InterPro" id="IPR009675">
    <property type="entry name" value="TPX2_fam"/>
</dbReference>